<dbReference type="Pfam" id="PF04909">
    <property type="entry name" value="Amidohydro_2"/>
    <property type="match status" value="1"/>
</dbReference>
<dbReference type="AlphaFoldDB" id="A0A150Q2L1"/>
<dbReference type="InterPro" id="IPR006680">
    <property type="entry name" value="Amidohydro-rel"/>
</dbReference>
<evidence type="ECO:0000313" key="4">
    <source>
        <dbReference type="EMBL" id="KYF61976.1"/>
    </source>
</evidence>
<dbReference type="Gene3D" id="3.20.20.140">
    <property type="entry name" value="Metal-dependent hydrolases"/>
    <property type="match status" value="1"/>
</dbReference>
<comment type="caution">
    <text evidence="4">The sequence shown here is derived from an EMBL/GenBank/DDBJ whole genome shotgun (WGS) entry which is preliminary data.</text>
</comment>
<evidence type="ECO:0000256" key="1">
    <source>
        <dbReference type="ARBA" id="ARBA00038310"/>
    </source>
</evidence>
<sequence>MRTGTIAVGTGSAAGSERLHLSALTSIRTTVARLCLMTALSPLAACASSSSTTAPSPESADDTSKAAAPLTAPAAQRGPILDTHIHLYQVTRPGGVVWPEAKQKPIYRDVLPDEYQAIAMQNGIVGTGVVEASPVVEDNFKVLEMMKGNGFFKFLVAQLEIGSPTFSADLARLAADPRVVGIRGFLWSPKLTLDEKQLASLEELAAKGMTLDIISRGTLNPKDKVEALATAVPKLRIIIDHLAGARGATPDPAWVDAMQRLAKHPNIYIKFSSFFDMYNPAATEDDPWSAPTDVAAYKAHFDVLMSSFGEDRLIWGSNWPVVDMGGSLASEIAIAEVYLKELGQGVRDKVMYTNAQKFYARRP</sequence>
<name>A0A150Q2L1_SORCE</name>
<feature type="region of interest" description="Disordered" evidence="2">
    <location>
        <begin position="47"/>
        <end position="69"/>
    </location>
</feature>
<evidence type="ECO:0000256" key="2">
    <source>
        <dbReference type="SAM" id="MobiDB-lite"/>
    </source>
</evidence>
<comment type="similarity">
    <text evidence="1">Belongs to the metallo-dependent hydrolases superfamily.</text>
</comment>
<evidence type="ECO:0000259" key="3">
    <source>
        <dbReference type="Pfam" id="PF04909"/>
    </source>
</evidence>
<dbReference type="GO" id="GO:0016787">
    <property type="term" value="F:hydrolase activity"/>
    <property type="evidence" value="ECO:0007669"/>
    <property type="project" value="InterPro"/>
</dbReference>
<dbReference type="PANTHER" id="PTHR43569">
    <property type="entry name" value="AMIDOHYDROLASE"/>
    <property type="match status" value="1"/>
</dbReference>
<dbReference type="InterPro" id="IPR032466">
    <property type="entry name" value="Metal_Hydrolase"/>
</dbReference>
<feature type="domain" description="Amidohydrolase-related" evidence="3">
    <location>
        <begin position="82"/>
        <end position="360"/>
    </location>
</feature>
<proteinExistence type="inferred from homology"/>
<organism evidence="4 5">
    <name type="scientific">Sorangium cellulosum</name>
    <name type="common">Polyangium cellulosum</name>
    <dbReference type="NCBI Taxonomy" id="56"/>
    <lineage>
        <taxon>Bacteria</taxon>
        <taxon>Pseudomonadati</taxon>
        <taxon>Myxococcota</taxon>
        <taxon>Polyangia</taxon>
        <taxon>Polyangiales</taxon>
        <taxon>Polyangiaceae</taxon>
        <taxon>Sorangium</taxon>
    </lineage>
</organism>
<reference evidence="4 5" key="1">
    <citation type="submission" date="2014-02" db="EMBL/GenBank/DDBJ databases">
        <title>The small core and large imbalanced accessory genome model reveals a collaborative survival strategy of Sorangium cellulosum strains in nature.</title>
        <authorList>
            <person name="Han K."/>
            <person name="Peng R."/>
            <person name="Blom J."/>
            <person name="Li Y.-Z."/>
        </authorList>
    </citation>
    <scope>NUCLEOTIDE SEQUENCE [LARGE SCALE GENOMIC DNA]</scope>
    <source>
        <strain evidence="4 5">So0157-18</strain>
    </source>
</reference>
<evidence type="ECO:0000313" key="5">
    <source>
        <dbReference type="Proteomes" id="UP000075604"/>
    </source>
</evidence>
<feature type="compositionally biased region" description="Low complexity" evidence="2">
    <location>
        <begin position="47"/>
        <end position="58"/>
    </location>
</feature>
<accession>A0A150Q2L1</accession>
<dbReference type="SUPFAM" id="SSF51556">
    <property type="entry name" value="Metallo-dependent hydrolases"/>
    <property type="match status" value="1"/>
</dbReference>
<dbReference type="EMBL" id="JELX01000748">
    <property type="protein sequence ID" value="KYF61976.1"/>
    <property type="molecule type" value="Genomic_DNA"/>
</dbReference>
<dbReference type="InterPro" id="IPR052350">
    <property type="entry name" value="Metallo-dep_Lactonases"/>
</dbReference>
<dbReference type="PANTHER" id="PTHR43569:SF2">
    <property type="entry name" value="AMIDOHYDROLASE-RELATED DOMAIN-CONTAINING PROTEIN"/>
    <property type="match status" value="1"/>
</dbReference>
<gene>
    <name evidence="4" type="ORF">BE04_20930</name>
</gene>
<protein>
    <recommendedName>
        <fullName evidence="3">Amidohydrolase-related domain-containing protein</fullName>
    </recommendedName>
</protein>
<dbReference type="Proteomes" id="UP000075604">
    <property type="component" value="Unassembled WGS sequence"/>
</dbReference>